<organism evidence="1 2">
    <name type="scientific">Streptomyces lycii</name>
    <dbReference type="NCBI Taxonomy" id="2654337"/>
    <lineage>
        <taxon>Bacteria</taxon>
        <taxon>Bacillati</taxon>
        <taxon>Actinomycetota</taxon>
        <taxon>Actinomycetes</taxon>
        <taxon>Kitasatosporales</taxon>
        <taxon>Streptomycetaceae</taxon>
        <taxon>Streptomyces</taxon>
    </lineage>
</organism>
<keyword evidence="2" id="KW-1185">Reference proteome</keyword>
<comment type="caution">
    <text evidence="1">The sequence shown here is derived from an EMBL/GenBank/DDBJ whole genome shotgun (WGS) entry which is preliminary data.</text>
</comment>
<evidence type="ECO:0000313" key="2">
    <source>
        <dbReference type="Proteomes" id="UP000621266"/>
    </source>
</evidence>
<proteinExistence type="predicted"/>
<sequence>MELRSSTYDGGTVDLERAGHVFLLHTRGAAGRTVCTVEMPEDDARGLLGELVSEVDSYECGGCGDGNS</sequence>
<accession>A0ABQ7FJR7</accession>
<dbReference type="Proteomes" id="UP000621266">
    <property type="component" value="Unassembled WGS sequence"/>
</dbReference>
<dbReference type="EMBL" id="WHPN01000268">
    <property type="protein sequence ID" value="KAF4408620.1"/>
    <property type="molecule type" value="Genomic_DNA"/>
</dbReference>
<dbReference type="RefSeq" id="WP_156206103.1">
    <property type="nucleotide sequence ID" value="NZ_WHPN01000268.1"/>
</dbReference>
<gene>
    <name evidence="1" type="ORF">GCU69_13050</name>
</gene>
<evidence type="ECO:0000313" key="1">
    <source>
        <dbReference type="EMBL" id="KAF4408620.1"/>
    </source>
</evidence>
<reference evidence="1 2" key="1">
    <citation type="submission" date="2019-10" db="EMBL/GenBank/DDBJ databases">
        <title>Streptomyces tenebrisbrunneis sp.nov., an endogenous actinomycete isolated from of Lycium ruthenicum.</title>
        <authorList>
            <person name="Ma L."/>
        </authorList>
    </citation>
    <scope>NUCLEOTIDE SEQUENCE [LARGE SCALE GENOMIC DNA]</scope>
    <source>
        <strain evidence="1 2">TRM 66187</strain>
    </source>
</reference>
<evidence type="ECO:0008006" key="3">
    <source>
        <dbReference type="Google" id="ProtNLM"/>
    </source>
</evidence>
<protein>
    <recommendedName>
        <fullName evidence="3">DUF3117 domain-containing protein</fullName>
    </recommendedName>
</protein>
<name>A0ABQ7FJR7_9ACTN</name>